<gene>
    <name evidence="1" type="ORF">SBAD_LOCUS1668</name>
</gene>
<dbReference type="EMBL" id="UZAM01006907">
    <property type="protein sequence ID" value="VDO95096.1"/>
    <property type="molecule type" value="Genomic_DNA"/>
</dbReference>
<keyword evidence="2" id="KW-1185">Reference proteome</keyword>
<organism evidence="3">
    <name type="scientific">Soboliphyme baturini</name>
    <dbReference type="NCBI Taxonomy" id="241478"/>
    <lineage>
        <taxon>Eukaryota</taxon>
        <taxon>Metazoa</taxon>
        <taxon>Ecdysozoa</taxon>
        <taxon>Nematoda</taxon>
        <taxon>Enoplea</taxon>
        <taxon>Dorylaimia</taxon>
        <taxon>Dioctophymatida</taxon>
        <taxon>Dioctophymatoidea</taxon>
        <taxon>Soboliphymatidae</taxon>
        <taxon>Soboliphyme</taxon>
    </lineage>
</organism>
<protein>
    <submittedName>
        <fullName evidence="3">Chromo domain-containing protein</fullName>
    </submittedName>
</protein>
<evidence type="ECO:0000313" key="2">
    <source>
        <dbReference type="Proteomes" id="UP000270296"/>
    </source>
</evidence>
<proteinExistence type="predicted"/>
<name>A0A183IDH4_9BILA</name>
<evidence type="ECO:0000313" key="1">
    <source>
        <dbReference type="EMBL" id="VDO95096.1"/>
    </source>
</evidence>
<accession>A0A183IDH4</accession>
<sequence length="78" mass="8721">MTAATSSQCGRLRIQYEGGGWPADDSRGQVRHAVCWLVERPSELTTTWDLPIARFMDDHEVTSPATGHPLVEWARVGR</sequence>
<reference evidence="1 2" key="2">
    <citation type="submission" date="2018-11" db="EMBL/GenBank/DDBJ databases">
        <authorList>
            <consortium name="Pathogen Informatics"/>
        </authorList>
    </citation>
    <scope>NUCLEOTIDE SEQUENCE [LARGE SCALE GENOMIC DNA]</scope>
</reference>
<dbReference type="Proteomes" id="UP000270296">
    <property type="component" value="Unassembled WGS sequence"/>
</dbReference>
<dbReference type="AlphaFoldDB" id="A0A183IDH4"/>
<evidence type="ECO:0000313" key="3">
    <source>
        <dbReference type="WBParaSite" id="SBAD_0000175601-mRNA-1"/>
    </source>
</evidence>
<reference evidence="3" key="1">
    <citation type="submission" date="2016-06" db="UniProtKB">
        <authorList>
            <consortium name="WormBaseParasite"/>
        </authorList>
    </citation>
    <scope>IDENTIFICATION</scope>
</reference>
<dbReference type="WBParaSite" id="SBAD_0000175601-mRNA-1">
    <property type="protein sequence ID" value="SBAD_0000175601-mRNA-1"/>
    <property type="gene ID" value="SBAD_0000175601"/>
</dbReference>